<evidence type="ECO:0000313" key="2">
    <source>
        <dbReference type="EMBL" id="BBW96226.1"/>
    </source>
</evidence>
<proteinExistence type="predicted"/>
<dbReference type="EMBL" id="AP022557">
    <property type="protein sequence ID" value="BBW96226.1"/>
    <property type="molecule type" value="Genomic_DNA"/>
</dbReference>
<organism evidence="2 3">
    <name type="scientific">Geobacillus subterraneus</name>
    <dbReference type="NCBI Taxonomy" id="129338"/>
    <lineage>
        <taxon>Bacteria</taxon>
        <taxon>Bacillati</taxon>
        <taxon>Bacillota</taxon>
        <taxon>Bacilli</taxon>
        <taxon>Bacillales</taxon>
        <taxon>Anoxybacillaceae</taxon>
        <taxon>Geobacillus</taxon>
    </lineage>
</organism>
<sequence>MGHIVESHRLASPFRLFHPPEAESTYVRVSNEALAFSLYHPSSVTGACNGSGRTPTSGHHSAKQEMVPIPSSLAV</sequence>
<dbReference type="AlphaFoldDB" id="A0A679FR70"/>
<feature type="region of interest" description="Disordered" evidence="1">
    <location>
        <begin position="49"/>
        <end position="75"/>
    </location>
</feature>
<dbReference type="Proteomes" id="UP000501421">
    <property type="component" value="Chromosome"/>
</dbReference>
<accession>A0A679FR70</accession>
<reference evidence="3" key="1">
    <citation type="journal article" date="2020" name="Microbiol. Resour. Announc.">
        <title>Complete Genome Sequence of Geobacillus sp. Strain E55-1, Isolated from Mine Geyser in Japan.</title>
        <authorList>
            <person name="Miyazaki K."/>
            <person name="Hase E."/>
            <person name="Tokito N."/>
        </authorList>
    </citation>
    <scope>NUCLEOTIDE SEQUENCE [LARGE SCALE GENOMIC DNA]</scope>
    <source>
        <strain evidence="3">E55-1</strain>
    </source>
</reference>
<feature type="compositionally biased region" description="Polar residues" evidence="1">
    <location>
        <begin position="49"/>
        <end position="59"/>
    </location>
</feature>
<keyword evidence="3" id="KW-1185">Reference proteome</keyword>
<name>A0A679FR70_9BACL</name>
<protein>
    <submittedName>
        <fullName evidence="2">Uncharacterized protein</fullName>
    </submittedName>
</protein>
<evidence type="ECO:0000256" key="1">
    <source>
        <dbReference type="SAM" id="MobiDB-lite"/>
    </source>
</evidence>
<evidence type="ECO:0000313" key="3">
    <source>
        <dbReference type="Proteomes" id="UP000501421"/>
    </source>
</evidence>
<gene>
    <name evidence="2" type="ORF">GsuE55_10590</name>
</gene>